<feature type="transmembrane region" description="Helical" evidence="2">
    <location>
        <begin position="37"/>
        <end position="57"/>
    </location>
</feature>
<comment type="caution">
    <text evidence="3">The sequence shown here is derived from an EMBL/GenBank/DDBJ whole genome shotgun (WGS) entry which is preliminary data.</text>
</comment>
<gene>
    <name evidence="3" type="ORF">K8U88_02380</name>
</gene>
<reference evidence="3" key="1">
    <citation type="journal article" date="2021" name="PeerJ">
        <title>Extensive microbial diversity within the chicken gut microbiome revealed by metagenomics and culture.</title>
        <authorList>
            <person name="Gilroy R."/>
            <person name="Ravi A."/>
            <person name="Getino M."/>
            <person name="Pursley I."/>
            <person name="Horton D.L."/>
            <person name="Alikhan N.F."/>
            <person name="Baker D."/>
            <person name="Gharbi K."/>
            <person name="Hall N."/>
            <person name="Watson M."/>
            <person name="Adriaenssens E.M."/>
            <person name="Foster-Nyarko E."/>
            <person name="Jarju S."/>
            <person name="Secka A."/>
            <person name="Antonio M."/>
            <person name="Oren A."/>
            <person name="Chaudhuri R.R."/>
            <person name="La Ragione R."/>
            <person name="Hildebrand F."/>
            <person name="Pallen M.J."/>
        </authorList>
    </citation>
    <scope>NUCLEOTIDE SEQUENCE</scope>
    <source>
        <strain evidence="3">CHK173-2145</strain>
    </source>
</reference>
<organism evidence="3 4">
    <name type="scientific">Levilactobacillus hammesii</name>
    <dbReference type="NCBI Taxonomy" id="267633"/>
    <lineage>
        <taxon>Bacteria</taxon>
        <taxon>Bacillati</taxon>
        <taxon>Bacillota</taxon>
        <taxon>Bacilli</taxon>
        <taxon>Lactobacillales</taxon>
        <taxon>Lactobacillaceae</taxon>
        <taxon>Levilactobacillus</taxon>
    </lineage>
</organism>
<evidence type="ECO:0000256" key="2">
    <source>
        <dbReference type="SAM" id="Phobius"/>
    </source>
</evidence>
<keyword evidence="2" id="KW-0472">Membrane</keyword>
<evidence type="ECO:0000256" key="1">
    <source>
        <dbReference type="SAM" id="MobiDB-lite"/>
    </source>
</evidence>
<sequence>MKVKKMPRWLRDALSVVGAMSILLIAYNLFMVKHPDWTLVPVQIVLALLAVGVWSFLSDRSRRRRQLAAQRQVAAAKRRAEEQKQAALEEVVNAQKRRQRNQQHQQPK</sequence>
<accession>A0A921JVQ0</accession>
<keyword evidence="2" id="KW-1133">Transmembrane helix</keyword>
<name>A0A921JVQ0_9LACO</name>
<feature type="transmembrane region" description="Helical" evidence="2">
    <location>
        <begin position="12"/>
        <end position="31"/>
    </location>
</feature>
<evidence type="ECO:0000313" key="3">
    <source>
        <dbReference type="EMBL" id="HJE86411.1"/>
    </source>
</evidence>
<reference evidence="3" key="2">
    <citation type="submission" date="2021-09" db="EMBL/GenBank/DDBJ databases">
        <authorList>
            <person name="Gilroy R."/>
        </authorList>
    </citation>
    <scope>NUCLEOTIDE SEQUENCE</scope>
    <source>
        <strain evidence="3">CHK173-2145</strain>
    </source>
</reference>
<dbReference type="AlphaFoldDB" id="A0A921JVQ0"/>
<evidence type="ECO:0000313" key="4">
    <source>
        <dbReference type="Proteomes" id="UP000721920"/>
    </source>
</evidence>
<protein>
    <submittedName>
        <fullName evidence="3">Uncharacterized protein</fullName>
    </submittedName>
</protein>
<proteinExistence type="predicted"/>
<dbReference type="Proteomes" id="UP000721920">
    <property type="component" value="Unassembled WGS sequence"/>
</dbReference>
<feature type="compositionally biased region" description="Basic residues" evidence="1">
    <location>
        <begin position="95"/>
        <end position="108"/>
    </location>
</feature>
<keyword evidence="2" id="KW-0812">Transmembrane</keyword>
<dbReference type="EMBL" id="DYXN01000031">
    <property type="protein sequence ID" value="HJE86411.1"/>
    <property type="molecule type" value="Genomic_DNA"/>
</dbReference>
<feature type="region of interest" description="Disordered" evidence="1">
    <location>
        <begin position="86"/>
        <end position="108"/>
    </location>
</feature>